<reference evidence="2 3" key="1">
    <citation type="journal article" date="2020" name="BMC Genomics">
        <title>Intraspecific diversification of the crop wild relative Brassica cretica Lam. using demographic model selection.</title>
        <authorList>
            <person name="Kioukis A."/>
            <person name="Michalopoulou V.A."/>
            <person name="Briers L."/>
            <person name="Pirintsos S."/>
            <person name="Studholme D.J."/>
            <person name="Pavlidis P."/>
            <person name="Sarris P.F."/>
        </authorList>
    </citation>
    <scope>NUCLEOTIDE SEQUENCE [LARGE SCALE GENOMIC DNA]</scope>
    <source>
        <strain evidence="3">cv. PFS-1207/04</strain>
    </source>
</reference>
<keyword evidence="3" id="KW-1185">Reference proteome</keyword>
<dbReference type="EMBL" id="QGKV02000832">
    <property type="protein sequence ID" value="KAF3545345.1"/>
    <property type="molecule type" value="Genomic_DNA"/>
</dbReference>
<evidence type="ECO:0000313" key="2">
    <source>
        <dbReference type="EMBL" id="KAF3545345.1"/>
    </source>
</evidence>
<sequence length="98" mass="10387">MVPMSPPLRAQLLRPRCCRCEVSSGGGHCSSPRFVNIGFSTSQAHNLSISKSCSSCVCSVVADSQLPSTRSGENEDEDDNDNGDDVDDGAGKLSNPIW</sequence>
<gene>
    <name evidence="2" type="ORF">DY000_02004068</name>
</gene>
<feature type="region of interest" description="Disordered" evidence="1">
    <location>
        <begin position="65"/>
        <end position="98"/>
    </location>
</feature>
<name>A0ABQ7C0D9_BRACR</name>
<organism evidence="2 3">
    <name type="scientific">Brassica cretica</name>
    <name type="common">Mustard</name>
    <dbReference type="NCBI Taxonomy" id="69181"/>
    <lineage>
        <taxon>Eukaryota</taxon>
        <taxon>Viridiplantae</taxon>
        <taxon>Streptophyta</taxon>
        <taxon>Embryophyta</taxon>
        <taxon>Tracheophyta</taxon>
        <taxon>Spermatophyta</taxon>
        <taxon>Magnoliopsida</taxon>
        <taxon>eudicotyledons</taxon>
        <taxon>Gunneridae</taxon>
        <taxon>Pentapetalae</taxon>
        <taxon>rosids</taxon>
        <taxon>malvids</taxon>
        <taxon>Brassicales</taxon>
        <taxon>Brassicaceae</taxon>
        <taxon>Brassiceae</taxon>
        <taxon>Brassica</taxon>
    </lineage>
</organism>
<protein>
    <submittedName>
        <fullName evidence="2">Uncharacterized protein</fullName>
    </submittedName>
</protein>
<accession>A0ABQ7C0D9</accession>
<dbReference type="Proteomes" id="UP000266723">
    <property type="component" value="Unassembled WGS sequence"/>
</dbReference>
<evidence type="ECO:0000313" key="3">
    <source>
        <dbReference type="Proteomes" id="UP000266723"/>
    </source>
</evidence>
<proteinExistence type="predicted"/>
<evidence type="ECO:0000256" key="1">
    <source>
        <dbReference type="SAM" id="MobiDB-lite"/>
    </source>
</evidence>
<comment type="caution">
    <text evidence="2">The sequence shown here is derived from an EMBL/GenBank/DDBJ whole genome shotgun (WGS) entry which is preliminary data.</text>
</comment>
<feature type="compositionally biased region" description="Acidic residues" evidence="1">
    <location>
        <begin position="74"/>
        <end position="88"/>
    </location>
</feature>